<accession>A0A7W5E6Q6</accession>
<dbReference type="PANTHER" id="PTHR32294:SF4">
    <property type="entry name" value="ERROR-PRONE DNA POLYMERASE"/>
    <property type="match status" value="1"/>
</dbReference>
<dbReference type="GO" id="GO:0005737">
    <property type="term" value="C:cytoplasm"/>
    <property type="evidence" value="ECO:0007669"/>
    <property type="project" value="UniProtKB-SubCell"/>
</dbReference>
<dbReference type="InterPro" id="IPR004805">
    <property type="entry name" value="DnaE2/DnaE/PolC"/>
</dbReference>
<dbReference type="CDD" id="cd07434">
    <property type="entry name" value="PHP_PolIIIA_DnaE2"/>
    <property type="match status" value="1"/>
</dbReference>
<dbReference type="Pfam" id="PF02811">
    <property type="entry name" value="PHP"/>
    <property type="match status" value="1"/>
</dbReference>
<keyword evidence="9 13" id="KW-0227">DNA damage</keyword>
<dbReference type="Pfam" id="PF17657">
    <property type="entry name" value="DNA_pol3_finger"/>
    <property type="match status" value="1"/>
</dbReference>
<evidence type="ECO:0000256" key="1">
    <source>
        <dbReference type="ARBA" id="ARBA00004496"/>
    </source>
</evidence>
<dbReference type="Gene3D" id="3.20.20.140">
    <property type="entry name" value="Metal-dependent hydrolases"/>
    <property type="match status" value="1"/>
</dbReference>
<proteinExistence type="inferred from homology"/>
<dbReference type="AlphaFoldDB" id="A0A7W5E6Q6"/>
<evidence type="ECO:0000256" key="5">
    <source>
        <dbReference type="ARBA" id="ARBA00022490"/>
    </source>
</evidence>
<dbReference type="InterPro" id="IPR023073">
    <property type="entry name" value="DnaE2"/>
</dbReference>
<evidence type="ECO:0000256" key="9">
    <source>
        <dbReference type="ARBA" id="ARBA00022763"/>
    </source>
</evidence>
<sequence length="1054" mass="117251">MQYVELHCRSNFSFLEAASHPDELVQRAAELGYSGIAITDRESIAGVVRGHAPAKEAGLQYIVGTEVHPVDAPPMVLWPTDRAAYGRMCRLLSTGRMRCEKGRCELTFDDISQFSEGILAGAIVDSGLDQMPSALSSRPPGHTRGGGVINQTRAFLRGPFREVFDGRNYVLASFHRGVDDCGKAAWLRDLSLACDVPLVASGDVRYHTAQRMLLHDCVTAIASGSTIDEIAGERLRNSQHHLRTLDEIGELYRDVPDAIARTVEIASRCQFSLDDLRYEYPVEIAPEGMTPIEHLKRLTWEGAQQRWPEGVSQRVIDMLRHEVTLIEELHYEAYFLTVWDMVRFARSRNILCQGRGSAANSAVCYCLGITAVDPTQTDLLFERFISRERNEAPDIDVDFEHQRREEVLQYLYEKYGRDRAGMTATVTTYRAKSAIREVGKALGVSPDIIDAVAKLAGSFDRDPELPSRCRDAGMDTGTPLGKRFLFLTETLIGFPRHLSQHVGGMVMTAGNLCELCVTENAAMPGRSVIQWDKDDLDELGILKVDVLALGMLSALRRCFELLREHHGRELTLSTLPADDQATYDMICAADTMGVFQIESRAQMSMLPRLRPRCFYDLVIEVAIVRPGPIQGNMVHPFLAARENPDAAVYPNDAVRRVLEKTLGVPIFQEQAMRLAVVAAGFTPGEADQLRRAMAAWRRPGVIDKFRVKLLEGMRANGLNDEFAEQVFHQIRGFGEYGFPESHAASFALLVYASCYVKCHYPAAFCAAILDSQPMGFYAPAQLIGDAKKHGVRVLGVDVNHSNVKTRLVEDPNRPGPAIRLGLQMIRGLPSATAERICQVREAGGAFRDLNDLTRRAELTRSFIATLADADALASIANDRRAAVWQSLATDEASTSMPLLQMLEPDNSVPDELVAMSPMEEVHRDYQTTGLSLKAHPVSFIRRQLNELRCRAASDLPAIRDGQHVRVAGIVLMRQRPATAKGITFVTIEDETGAMNLVMFAAVWKRFFKIARASNAWIVDGKLENRKGVIHVIVGRVEDLTEMMQDLPTKTRDFR</sequence>
<dbReference type="Proteomes" id="UP000536179">
    <property type="component" value="Unassembled WGS sequence"/>
</dbReference>
<dbReference type="GO" id="GO:0008408">
    <property type="term" value="F:3'-5' exonuclease activity"/>
    <property type="evidence" value="ECO:0007669"/>
    <property type="project" value="InterPro"/>
</dbReference>
<comment type="similarity">
    <text evidence="2 13">Belongs to the DNA polymerase type-C family. DnaE2 subfamily.</text>
</comment>
<dbReference type="InterPro" id="IPR040982">
    <property type="entry name" value="DNA_pol3_finger"/>
</dbReference>
<keyword evidence="16" id="KW-1185">Reference proteome</keyword>
<dbReference type="GO" id="GO:0006260">
    <property type="term" value="P:DNA replication"/>
    <property type="evidence" value="ECO:0007669"/>
    <property type="project" value="UniProtKB-KW"/>
</dbReference>
<dbReference type="SUPFAM" id="SSF89550">
    <property type="entry name" value="PHP domain-like"/>
    <property type="match status" value="1"/>
</dbReference>
<dbReference type="NCBIfam" id="TIGR00594">
    <property type="entry name" value="polc"/>
    <property type="match status" value="1"/>
</dbReference>
<dbReference type="Pfam" id="PF14579">
    <property type="entry name" value="HHH_6"/>
    <property type="match status" value="1"/>
</dbReference>
<protein>
    <recommendedName>
        <fullName evidence="4 13">Error-prone DNA polymerase</fullName>
        <ecNumber evidence="3 13">2.7.7.7</ecNumber>
    </recommendedName>
</protein>
<evidence type="ECO:0000256" key="3">
    <source>
        <dbReference type="ARBA" id="ARBA00012417"/>
    </source>
</evidence>
<dbReference type="InterPro" id="IPR004013">
    <property type="entry name" value="PHP_dom"/>
</dbReference>
<evidence type="ECO:0000256" key="13">
    <source>
        <dbReference type="HAMAP-Rule" id="MF_01902"/>
    </source>
</evidence>
<dbReference type="PANTHER" id="PTHR32294">
    <property type="entry name" value="DNA POLYMERASE III SUBUNIT ALPHA"/>
    <property type="match status" value="1"/>
</dbReference>
<evidence type="ECO:0000256" key="12">
    <source>
        <dbReference type="ARBA" id="ARBA00049244"/>
    </source>
</evidence>
<feature type="domain" description="Polymerase/histidinol phosphatase N-terminal" evidence="14">
    <location>
        <begin position="4"/>
        <end position="71"/>
    </location>
</feature>
<keyword evidence="11 13" id="KW-0234">DNA repair</keyword>
<dbReference type="InterPro" id="IPR003141">
    <property type="entry name" value="Pol/His_phosphatase_N"/>
</dbReference>
<dbReference type="NCBIfam" id="NF004225">
    <property type="entry name" value="PRK05672.1"/>
    <property type="match status" value="1"/>
</dbReference>
<dbReference type="InterPro" id="IPR004365">
    <property type="entry name" value="NA-bd_OB_tRNA"/>
</dbReference>
<evidence type="ECO:0000256" key="8">
    <source>
        <dbReference type="ARBA" id="ARBA00022705"/>
    </source>
</evidence>
<keyword evidence="7 13" id="KW-0548">Nucleotidyltransferase</keyword>
<comment type="catalytic activity">
    <reaction evidence="12 13">
        <text>DNA(n) + a 2'-deoxyribonucleoside 5'-triphosphate = DNA(n+1) + diphosphate</text>
        <dbReference type="Rhea" id="RHEA:22508"/>
        <dbReference type="Rhea" id="RHEA-COMP:17339"/>
        <dbReference type="Rhea" id="RHEA-COMP:17340"/>
        <dbReference type="ChEBI" id="CHEBI:33019"/>
        <dbReference type="ChEBI" id="CHEBI:61560"/>
        <dbReference type="ChEBI" id="CHEBI:173112"/>
        <dbReference type="EC" id="2.7.7.7"/>
    </reaction>
</comment>
<evidence type="ECO:0000256" key="6">
    <source>
        <dbReference type="ARBA" id="ARBA00022679"/>
    </source>
</evidence>
<dbReference type="HAMAP" id="MF_01902">
    <property type="entry name" value="DNApol_error_prone"/>
    <property type="match status" value="1"/>
</dbReference>
<dbReference type="RefSeq" id="WP_184309476.1">
    <property type="nucleotide sequence ID" value="NZ_JACHXU010000034.1"/>
</dbReference>
<dbReference type="SMART" id="SM00481">
    <property type="entry name" value="POLIIIAc"/>
    <property type="match status" value="1"/>
</dbReference>
<organism evidence="15 16">
    <name type="scientific">Aporhodopirellula rubra</name>
    <dbReference type="NCBI Taxonomy" id="980271"/>
    <lineage>
        <taxon>Bacteria</taxon>
        <taxon>Pseudomonadati</taxon>
        <taxon>Planctomycetota</taxon>
        <taxon>Planctomycetia</taxon>
        <taxon>Pirellulales</taxon>
        <taxon>Pirellulaceae</taxon>
        <taxon>Aporhodopirellula</taxon>
    </lineage>
</organism>
<evidence type="ECO:0000256" key="7">
    <source>
        <dbReference type="ARBA" id="ARBA00022695"/>
    </source>
</evidence>
<evidence type="ECO:0000256" key="4">
    <source>
        <dbReference type="ARBA" id="ARBA00017273"/>
    </source>
</evidence>
<dbReference type="InterPro" id="IPR016195">
    <property type="entry name" value="Pol/histidinol_Pase-like"/>
</dbReference>
<dbReference type="EC" id="2.7.7.7" evidence="3 13"/>
<keyword evidence="10 13" id="KW-0239">DNA-directed DNA polymerase</keyword>
<keyword evidence="6 13" id="KW-0808">Transferase</keyword>
<name>A0A7W5E6Q6_9BACT</name>
<dbReference type="Pfam" id="PF07733">
    <property type="entry name" value="DNA_pol3_alpha"/>
    <property type="match status" value="1"/>
</dbReference>
<dbReference type="InterPro" id="IPR011708">
    <property type="entry name" value="DNA_pol3_alpha_NTPase_dom"/>
</dbReference>
<evidence type="ECO:0000256" key="10">
    <source>
        <dbReference type="ARBA" id="ARBA00022932"/>
    </source>
</evidence>
<dbReference type="Gene3D" id="1.10.150.870">
    <property type="match status" value="1"/>
</dbReference>
<dbReference type="Pfam" id="PF01336">
    <property type="entry name" value="tRNA_anti-codon"/>
    <property type="match status" value="1"/>
</dbReference>
<evidence type="ECO:0000256" key="11">
    <source>
        <dbReference type="ARBA" id="ARBA00023204"/>
    </source>
</evidence>
<evidence type="ECO:0000256" key="2">
    <source>
        <dbReference type="ARBA" id="ARBA00007391"/>
    </source>
</evidence>
<dbReference type="EMBL" id="JACHXU010000034">
    <property type="protein sequence ID" value="MBB3210272.1"/>
    <property type="molecule type" value="Genomic_DNA"/>
</dbReference>
<evidence type="ECO:0000313" key="16">
    <source>
        <dbReference type="Proteomes" id="UP000536179"/>
    </source>
</evidence>
<comment type="caution">
    <text evidence="15">The sequence shown here is derived from an EMBL/GenBank/DDBJ whole genome shotgun (WGS) entry which is preliminary data.</text>
</comment>
<dbReference type="CDD" id="cd04485">
    <property type="entry name" value="DnaE_OBF"/>
    <property type="match status" value="1"/>
</dbReference>
<gene>
    <name evidence="13" type="primary">dnaE2</name>
    <name evidence="15" type="ORF">FHS27_006119</name>
</gene>
<keyword evidence="5 13" id="KW-0963">Cytoplasm</keyword>
<dbReference type="GO" id="GO:0003676">
    <property type="term" value="F:nucleic acid binding"/>
    <property type="evidence" value="ECO:0007669"/>
    <property type="project" value="InterPro"/>
</dbReference>
<comment type="function">
    <text evidence="13">DNA polymerase involved in damage-induced mutagenesis and translesion synthesis (TLS). It is not the major replicative DNA polymerase.</text>
</comment>
<comment type="subcellular location">
    <subcellularLocation>
        <location evidence="1 13">Cytoplasm</location>
    </subcellularLocation>
</comment>
<evidence type="ECO:0000313" key="15">
    <source>
        <dbReference type="EMBL" id="MBB3210272.1"/>
    </source>
</evidence>
<keyword evidence="8 13" id="KW-0235">DNA replication</keyword>
<dbReference type="GO" id="GO:0003887">
    <property type="term" value="F:DNA-directed DNA polymerase activity"/>
    <property type="evidence" value="ECO:0007669"/>
    <property type="project" value="UniProtKB-UniRule"/>
</dbReference>
<dbReference type="GO" id="GO:0006281">
    <property type="term" value="P:DNA repair"/>
    <property type="evidence" value="ECO:0007669"/>
    <property type="project" value="UniProtKB-UniRule"/>
</dbReference>
<evidence type="ECO:0000259" key="14">
    <source>
        <dbReference type="SMART" id="SM00481"/>
    </source>
</evidence>
<reference evidence="15 16" key="1">
    <citation type="submission" date="2020-08" db="EMBL/GenBank/DDBJ databases">
        <title>Genomic Encyclopedia of Type Strains, Phase III (KMG-III): the genomes of soil and plant-associated and newly described type strains.</title>
        <authorList>
            <person name="Whitman W."/>
        </authorList>
    </citation>
    <scope>NUCLEOTIDE SEQUENCE [LARGE SCALE GENOMIC DNA]</scope>
    <source>
        <strain evidence="15 16">CECT 8075</strain>
    </source>
</reference>
<dbReference type="InterPro" id="IPR029460">
    <property type="entry name" value="DNAPol_HHH"/>
</dbReference>